<organism evidence="2 3">
    <name type="scientific">Lentinula lateritia</name>
    <dbReference type="NCBI Taxonomy" id="40482"/>
    <lineage>
        <taxon>Eukaryota</taxon>
        <taxon>Fungi</taxon>
        <taxon>Dikarya</taxon>
        <taxon>Basidiomycota</taxon>
        <taxon>Agaricomycotina</taxon>
        <taxon>Agaricomycetes</taxon>
        <taxon>Agaricomycetidae</taxon>
        <taxon>Agaricales</taxon>
        <taxon>Marasmiineae</taxon>
        <taxon>Omphalotaceae</taxon>
        <taxon>Lentinula</taxon>
    </lineage>
</organism>
<proteinExistence type="predicted"/>
<name>A0A9W9DUE6_9AGAR</name>
<dbReference type="EMBL" id="JANVFS010000009">
    <property type="protein sequence ID" value="KAJ4487108.1"/>
    <property type="molecule type" value="Genomic_DNA"/>
</dbReference>
<dbReference type="AlphaFoldDB" id="A0A9W9DUE6"/>
<dbReference type="Pfam" id="PF20209">
    <property type="entry name" value="DUF6570"/>
    <property type="match status" value="1"/>
</dbReference>
<gene>
    <name evidence="2" type="ORF">C8J55DRAFT_424193</name>
</gene>
<feature type="domain" description="DUF6570" evidence="1">
    <location>
        <begin position="13"/>
        <end position="151"/>
    </location>
</feature>
<dbReference type="InterPro" id="IPR046700">
    <property type="entry name" value="DUF6570"/>
</dbReference>
<evidence type="ECO:0000313" key="2">
    <source>
        <dbReference type="EMBL" id="KAJ4487108.1"/>
    </source>
</evidence>
<dbReference type="Proteomes" id="UP001150238">
    <property type="component" value="Unassembled WGS sequence"/>
</dbReference>
<evidence type="ECO:0000259" key="1">
    <source>
        <dbReference type="Pfam" id="PF20209"/>
    </source>
</evidence>
<protein>
    <recommendedName>
        <fullName evidence="1">DUF6570 domain-containing protein</fullName>
    </recommendedName>
</protein>
<sequence>MYLCHECLLYMQRSTMPRLALNNHLYRGELPEHLQNVSWVEEMACSIYRTSAHVTRIFGSSSECDPLQLHGNTCAHPLNICYTAKRLPWSPADLNDLISIIFVGPRKLTNEDLQKLTPFFVRRTVIQMLLLYLQQHNRLYIELPPIDEEILAMYPDNDLLPGLQDRFIYD</sequence>
<evidence type="ECO:0000313" key="3">
    <source>
        <dbReference type="Proteomes" id="UP001150238"/>
    </source>
</evidence>
<comment type="caution">
    <text evidence="2">The sequence shown here is derived from an EMBL/GenBank/DDBJ whole genome shotgun (WGS) entry which is preliminary data.</text>
</comment>
<feature type="non-terminal residue" evidence="2">
    <location>
        <position position="170"/>
    </location>
</feature>
<accession>A0A9W9DUE6</accession>
<reference evidence="2" key="1">
    <citation type="submission" date="2022-08" db="EMBL/GenBank/DDBJ databases">
        <authorList>
            <consortium name="DOE Joint Genome Institute"/>
            <person name="Min B."/>
            <person name="Riley R."/>
            <person name="Sierra-Patev S."/>
            <person name="Naranjo-Ortiz M."/>
            <person name="Looney B."/>
            <person name="Konkel Z."/>
            <person name="Slot J.C."/>
            <person name="Sakamoto Y."/>
            <person name="Steenwyk J.L."/>
            <person name="Rokas A."/>
            <person name="Carro J."/>
            <person name="Camarero S."/>
            <person name="Ferreira P."/>
            <person name="Molpeceres G."/>
            <person name="Ruiz-Duenas F.J."/>
            <person name="Serrano A."/>
            <person name="Henrissat B."/>
            <person name="Drula E."/>
            <person name="Hughes K.W."/>
            <person name="Mata J.L."/>
            <person name="Ishikawa N.K."/>
            <person name="Vargas-Isla R."/>
            <person name="Ushijima S."/>
            <person name="Smith C.A."/>
            <person name="Ahrendt S."/>
            <person name="Andreopoulos W."/>
            <person name="He G."/>
            <person name="Labutti K."/>
            <person name="Lipzen A."/>
            <person name="Ng V."/>
            <person name="Sandor L."/>
            <person name="Barry K."/>
            <person name="Martinez A.T."/>
            <person name="Xiao Y."/>
            <person name="Gibbons J.G."/>
            <person name="Terashima K."/>
            <person name="Hibbett D.S."/>
            <person name="Grigoriev I.V."/>
        </authorList>
    </citation>
    <scope>NUCLEOTIDE SEQUENCE</scope>
    <source>
        <strain evidence="2">Sp2 HRB7682 ss15</strain>
    </source>
</reference>
<reference evidence="2" key="2">
    <citation type="journal article" date="2023" name="Proc. Natl. Acad. Sci. U.S.A.">
        <title>A global phylogenomic analysis of the shiitake genus Lentinula.</title>
        <authorList>
            <person name="Sierra-Patev S."/>
            <person name="Min B."/>
            <person name="Naranjo-Ortiz M."/>
            <person name="Looney B."/>
            <person name="Konkel Z."/>
            <person name="Slot J.C."/>
            <person name="Sakamoto Y."/>
            <person name="Steenwyk J.L."/>
            <person name="Rokas A."/>
            <person name="Carro J."/>
            <person name="Camarero S."/>
            <person name="Ferreira P."/>
            <person name="Molpeceres G."/>
            <person name="Ruiz-Duenas F.J."/>
            <person name="Serrano A."/>
            <person name="Henrissat B."/>
            <person name="Drula E."/>
            <person name="Hughes K.W."/>
            <person name="Mata J.L."/>
            <person name="Ishikawa N.K."/>
            <person name="Vargas-Isla R."/>
            <person name="Ushijima S."/>
            <person name="Smith C.A."/>
            <person name="Donoghue J."/>
            <person name="Ahrendt S."/>
            <person name="Andreopoulos W."/>
            <person name="He G."/>
            <person name="LaButti K."/>
            <person name="Lipzen A."/>
            <person name="Ng V."/>
            <person name="Riley R."/>
            <person name="Sandor L."/>
            <person name="Barry K."/>
            <person name="Martinez A.T."/>
            <person name="Xiao Y."/>
            <person name="Gibbons J.G."/>
            <person name="Terashima K."/>
            <person name="Grigoriev I.V."/>
            <person name="Hibbett D."/>
        </authorList>
    </citation>
    <scope>NUCLEOTIDE SEQUENCE</scope>
    <source>
        <strain evidence="2">Sp2 HRB7682 ss15</strain>
    </source>
</reference>